<comment type="subcellular location">
    <subcellularLocation>
        <location evidence="11">Cytoplasm</location>
    </subcellularLocation>
</comment>
<dbReference type="GO" id="GO:0005829">
    <property type="term" value="C:cytosol"/>
    <property type="evidence" value="ECO:0007669"/>
    <property type="project" value="TreeGrafter"/>
</dbReference>
<dbReference type="InterPro" id="IPR031322">
    <property type="entry name" value="Shikimate/glucono_kinase"/>
</dbReference>
<dbReference type="PROSITE" id="PS01128">
    <property type="entry name" value="SHIKIMATE_KINASE"/>
    <property type="match status" value="1"/>
</dbReference>
<dbReference type="GO" id="GO:0000287">
    <property type="term" value="F:magnesium ion binding"/>
    <property type="evidence" value="ECO:0007669"/>
    <property type="project" value="UniProtKB-UniRule"/>
</dbReference>
<keyword evidence="5 11" id="KW-0808">Transferase</keyword>
<comment type="catalytic activity">
    <reaction evidence="10 11">
        <text>shikimate + ATP = 3-phosphoshikimate + ADP + H(+)</text>
        <dbReference type="Rhea" id="RHEA:13121"/>
        <dbReference type="ChEBI" id="CHEBI:15378"/>
        <dbReference type="ChEBI" id="CHEBI:30616"/>
        <dbReference type="ChEBI" id="CHEBI:36208"/>
        <dbReference type="ChEBI" id="CHEBI:145989"/>
        <dbReference type="ChEBI" id="CHEBI:456216"/>
        <dbReference type="EC" id="2.7.1.71"/>
    </reaction>
</comment>
<keyword evidence="11" id="KW-0460">Magnesium</keyword>
<comment type="similarity">
    <text evidence="2 11">Belongs to the shikimate kinase family.</text>
</comment>
<keyword evidence="9 11" id="KW-0057">Aromatic amino acid biosynthesis</keyword>
<proteinExistence type="inferred from homology"/>
<dbReference type="Gene3D" id="3.40.50.300">
    <property type="entry name" value="P-loop containing nucleotide triphosphate hydrolases"/>
    <property type="match status" value="1"/>
</dbReference>
<dbReference type="EC" id="2.7.1.71" evidence="3 11"/>
<dbReference type="OrthoDB" id="9800332at2"/>
<dbReference type="InterPro" id="IPR023000">
    <property type="entry name" value="Shikimate_kinase_CS"/>
</dbReference>
<keyword evidence="6 11" id="KW-0547">Nucleotide-binding</keyword>
<keyword evidence="7 11" id="KW-0418">Kinase</keyword>
<feature type="binding site" evidence="11">
    <location>
        <begin position="13"/>
        <end position="18"/>
    </location>
    <ligand>
        <name>ATP</name>
        <dbReference type="ChEBI" id="CHEBI:30616"/>
    </ligand>
</feature>
<feature type="binding site" evidence="11">
    <location>
        <position position="120"/>
    </location>
    <ligand>
        <name>ATP</name>
        <dbReference type="ChEBI" id="CHEBI:30616"/>
    </ligand>
</feature>
<feature type="binding site" evidence="11">
    <location>
        <position position="147"/>
    </location>
    <ligand>
        <name>substrate</name>
    </ligand>
</feature>
<feature type="binding site" evidence="11">
    <location>
        <position position="59"/>
    </location>
    <ligand>
        <name>substrate</name>
    </ligand>
</feature>
<dbReference type="PANTHER" id="PTHR21087:SF16">
    <property type="entry name" value="SHIKIMATE KINASE 1, CHLOROPLASTIC"/>
    <property type="match status" value="1"/>
</dbReference>
<dbReference type="InterPro" id="IPR000623">
    <property type="entry name" value="Shikimate_kinase/TSH1"/>
</dbReference>
<comment type="caution">
    <text evidence="11">Lacks conserved residue(s) required for the propagation of feature annotation.</text>
</comment>
<dbReference type="AlphaFoldDB" id="A0A656D8L5"/>
<evidence type="ECO:0000256" key="6">
    <source>
        <dbReference type="ARBA" id="ARBA00022741"/>
    </source>
</evidence>
<dbReference type="Proteomes" id="UP000243065">
    <property type="component" value="Unassembled WGS sequence"/>
</dbReference>
<keyword evidence="13" id="KW-1185">Reference proteome</keyword>
<dbReference type="UniPathway" id="UPA00053">
    <property type="reaction ID" value="UER00088"/>
</dbReference>
<name>A0A656D8L5_KRYT1</name>
<evidence type="ECO:0000256" key="4">
    <source>
        <dbReference type="ARBA" id="ARBA00022605"/>
    </source>
</evidence>
<dbReference type="GO" id="GO:0009423">
    <property type="term" value="P:chorismate biosynthetic process"/>
    <property type="evidence" value="ECO:0007669"/>
    <property type="project" value="UniProtKB-UniRule"/>
</dbReference>
<comment type="cofactor">
    <cofactor evidence="11">
        <name>Mg(2+)</name>
        <dbReference type="ChEBI" id="CHEBI:18420"/>
    </cofactor>
    <text evidence="11">Binds 1 Mg(2+) ion per subunit.</text>
</comment>
<dbReference type="CDD" id="cd00464">
    <property type="entry name" value="SK"/>
    <property type="match status" value="1"/>
</dbReference>
<keyword evidence="4 11" id="KW-0028">Amino-acid biosynthesis</keyword>
<feature type="binding site" evidence="11">
    <location>
        <position position="17"/>
    </location>
    <ligand>
        <name>Mg(2+)</name>
        <dbReference type="ChEBI" id="CHEBI:18420"/>
    </ligand>
</feature>
<evidence type="ECO:0000256" key="7">
    <source>
        <dbReference type="ARBA" id="ARBA00022777"/>
    </source>
</evidence>
<evidence type="ECO:0000256" key="11">
    <source>
        <dbReference type="HAMAP-Rule" id="MF_00109"/>
    </source>
</evidence>
<reference evidence="12 13" key="1">
    <citation type="submission" date="2015-11" db="EMBL/GenBank/DDBJ databases">
        <authorList>
            <person name="Varghese N."/>
        </authorList>
    </citation>
    <scope>NUCLEOTIDE SEQUENCE [LARGE SCALE GENOMIC DNA]</scope>
    <source>
        <strain evidence="12 13">JGI-24</strain>
    </source>
</reference>
<evidence type="ECO:0000256" key="8">
    <source>
        <dbReference type="ARBA" id="ARBA00022840"/>
    </source>
</evidence>
<dbReference type="SUPFAM" id="SSF52540">
    <property type="entry name" value="P-loop containing nucleoside triphosphate hydrolases"/>
    <property type="match status" value="1"/>
</dbReference>
<sequence>MKKSLVFLTGFMGSGKSTIGPLLAKQLGYGFLDVDELIESVEGKSIVDIFRERGEIYFRNIERKILIETVLSLSKFVVSLGGGTVTFADNLYLVKGSGILIYLKASPEVLLQRIKYKTDRPLLLDPAGNVLPENLLLERILSLLKIREPFYLQADFLVSTDDKDVDETVNEILKKLENKIA</sequence>
<evidence type="ECO:0000256" key="10">
    <source>
        <dbReference type="ARBA" id="ARBA00048567"/>
    </source>
</evidence>
<comment type="subunit">
    <text evidence="11">Monomer.</text>
</comment>
<dbReference type="GO" id="GO:0009073">
    <property type="term" value="P:aromatic amino acid family biosynthetic process"/>
    <property type="evidence" value="ECO:0007669"/>
    <property type="project" value="UniProtKB-KW"/>
</dbReference>
<dbReference type="Pfam" id="PF01202">
    <property type="entry name" value="SKI"/>
    <property type="match status" value="1"/>
</dbReference>
<evidence type="ECO:0000313" key="12">
    <source>
        <dbReference type="EMBL" id="CUT03314.1"/>
    </source>
</evidence>
<dbReference type="EMBL" id="CZVU01000064">
    <property type="protein sequence ID" value="CUT03314.1"/>
    <property type="molecule type" value="Genomic_DNA"/>
</dbReference>
<feature type="binding site" evidence="11">
    <location>
        <position position="35"/>
    </location>
    <ligand>
        <name>substrate</name>
    </ligand>
</feature>
<dbReference type="GO" id="GO:0008652">
    <property type="term" value="P:amino acid biosynthetic process"/>
    <property type="evidence" value="ECO:0007669"/>
    <property type="project" value="UniProtKB-KW"/>
</dbReference>
<dbReference type="GO" id="GO:0004765">
    <property type="term" value="F:shikimate kinase activity"/>
    <property type="evidence" value="ECO:0007669"/>
    <property type="project" value="UniProtKB-UniRule"/>
</dbReference>
<dbReference type="HAMAP" id="MF_00109">
    <property type="entry name" value="Shikimate_kinase"/>
    <property type="match status" value="1"/>
</dbReference>
<evidence type="ECO:0000256" key="3">
    <source>
        <dbReference type="ARBA" id="ARBA00012154"/>
    </source>
</evidence>
<dbReference type="GO" id="GO:0005524">
    <property type="term" value="F:ATP binding"/>
    <property type="evidence" value="ECO:0007669"/>
    <property type="project" value="UniProtKB-UniRule"/>
</dbReference>
<comment type="function">
    <text evidence="11">Catalyzes the specific phosphorylation of the 3-hydroxyl group of shikimic acid using ATP as a cosubstrate.</text>
</comment>
<evidence type="ECO:0000313" key="13">
    <source>
        <dbReference type="Proteomes" id="UP000243065"/>
    </source>
</evidence>
<feature type="binding site" evidence="11">
    <location>
        <position position="82"/>
    </location>
    <ligand>
        <name>substrate</name>
    </ligand>
</feature>
<dbReference type="PRINTS" id="PR01100">
    <property type="entry name" value="SHIKIMTKNASE"/>
</dbReference>
<evidence type="ECO:0000256" key="2">
    <source>
        <dbReference type="ARBA" id="ARBA00006997"/>
    </source>
</evidence>
<gene>
    <name evidence="11" type="primary">aroK</name>
    <name evidence="12" type="ORF">JGI24_01283</name>
</gene>
<dbReference type="RefSeq" id="WP_072150631.1">
    <property type="nucleotide sequence ID" value="NZ_CZVU01000064.1"/>
</dbReference>
<evidence type="ECO:0000256" key="5">
    <source>
        <dbReference type="ARBA" id="ARBA00022679"/>
    </source>
</evidence>
<evidence type="ECO:0000256" key="1">
    <source>
        <dbReference type="ARBA" id="ARBA00004842"/>
    </source>
</evidence>
<accession>A0A656D8L5</accession>
<keyword evidence="8 11" id="KW-0067">ATP-binding</keyword>
<organism evidence="12 13">
    <name type="scientific">Kryptobacter tengchongensis</name>
    <dbReference type="NCBI Taxonomy" id="1643429"/>
    <lineage>
        <taxon>Bacteria</taxon>
        <taxon>Pseudomonadati</taxon>
        <taxon>Candidatus Kryptoniota</taxon>
        <taxon>Candidatus Kryptobacter</taxon>
    </lineage>
</organism>
<protein>
    <recommendedName>
        <fullName evidence="3 11">Shikimate kinase</fullName>
        <shortName evidence="11">SK</shortName>
        <ecNumber evidence="3 11">2.7.1.71</ecNumber>
    </recommendedName>
</protein>
<dbReference type="InterPro" id="IPR027417">
    <property type="entry name" value="P-loop_NTPase"/>
</dbReference>
<comment type="pathway">
    <text evidence="1 11">Metabolic intermediate biosynthesis; chorismate biosynthesis; chorismate from D-erythrose 4-phosphate and phosphoenolpyruvate: step 5/7.</text>
</comment>
<keyword evidence="11" id="KW-0963">Cytoplasm</keyword>
<dbReference type="PANTHER" id="PTHR21087">
    <property type="entry name" value="SHIKIMATE KINASE"/>
    <property type="match status" value="1"/>
</dbReference>
<evidence type="ECO:0000256" key="9">
    <source>
        <dbReference type="ARBA" id="ARBA00023141"/>
    </source>
</evidence>
<keyword evidence="11" id="KW-0479">Metal-binding</keyword>